<dbReference type="GO" id="GO:0046872">
    <property type="term" value="F:metal ion binding"/>
    <property type="evidence" value="ECO:0007669"/>
    <property type="project" value="UniProtKB-KW"/>
</dbReference>
<keyword evidence="5 8" id="KW-0460">Magnesium</keyword>
<proteinExistence type="inferred from homology"/>
<comment type="subunit">
    <text evidence="8">Monomer.</text>
</comment>
<keyword evidence="11" id="KW-1185">Reference proteome</keyword>
<dbReference type="SUPFAM" id="SSF53448">
    <property type="entry name" value="Nucleotide-diphospho-sugar transferases"/>
    <property type="match status" value="1"/>
</dbReference>
<dbReference type="Proteomes" id="UP001157439">
    <property type="component" value="Unassembled WGS sequence"/>
</dbReference>
<evidence type="ECO:0000256" key="8">
    <source>
        <dbReference type="HAMAP-Rule" id="MF_00316"/>
    </source>
</evidence>
<keyword evidence="2 8" id="KW-0808">Transferase</keyword>
<feature type="binding site" evidence="8">
    <location>
        <position position="69"/>
    </location>
    <ligand>
        <name>GTP</name>
        <dbReference type="ChEBI" id="CHEBI:37565"/>
    </ligand>
</feature>
<comment type="subcellular location">
    <subcellularLocation>
        <location evidence="8">Cytoplasm</location>
    </subcellularLocation>
</comment>
<dbReference type="GO" id="GO:0005737">
    <property type="term" value="C:cytoplasm"/>
    <property type="evidence" value="ECO:0007669"/>
    <property type="project" value="UniProtKB-SubCell"/>
</dbReference>
<gene>
    <name evidence="8 10" type="primary">mobA</name>
    <name evidence="10" type="ORF">GCM10007894_01360</name>
</gene>
<dbReference type="EMBL" id="BSPO01000001">
    <property type="protein sequence ID" value="GLS82159.1"/>
    <property type="molecule type" value="Genomic_DNA"/>
</dbReference>
<feature type="binding site" evidence="8">
    <location>
        <begin position="10"/>
        <end position="12"/>
    </location>
    <ligand>
        <name>GTP</name>
        <dbReference type="ChEBI" id="CHEBI:37565"/>
    </ligand>
</feature>
<dbReference type="InterPro" id="IPR013482">
    <property type="entry name" value="Molybde_CF_guanTrfase"/>
</dbReference>
<evidence type="ECO:0000256" key="5">
    <source>
        <dbReference type="ARBA" id="ARBA00022842"/>
    </source>
</evidence>
<dbReference type="GO" id="GO:0061603">
    <property type="term" value="F:molybdenum cofactor guanylyltransferase activity"/>
    <property type="evidence" value="ECO:0007669"/>
    <property type="project" value="UniProtKB-EC"/>
</dbReference>
<keyword evidence="7 8" id="KW-0501">Molybdenum cofactor biosynthesis</keyword>
<feature type="domain" description="MobA-like NTP transferase" evidence="9">
    <location>
        <begin position="7"/>
        <end position="158"/>
    </location>
</feature>
<evidence type="ECO:0000259" key="9">
    <source>
        <dbReference type="Pfam" id="PF12804"/>
    </source>
</evidence>
<organism evidence="10 11">
    <name type="scientific">Paraferrimonas haliotis</name>
    <dbReference type="NCBI Taxonomy" id="2013866"/>
    <lineage>
        <taxon>Bacteria</taxon>
        <taxon>Pseudomonadati</taxon>
        <taxon>Pseudomonadota</taxon>
        <taxon>Gammaproteobacteria</taxon>
        <taxon>Alteromonadales</taxon>
        <taxon>Ferrimonadaceae</taxon>
        <taxon>Paraferrimonas</taxon>
    </lineage>
</organism>
<evidence type="ECO:0000256" key="7">
    <source>
        <dbReference type="ARBA" id="ARBA00023150"/>
    </source>
</evidence>
<protein>
    <recommendedName>
        <fullName evidence="8">Molybdenum cofactor guanylyltransferase</fullName>
        <shortName evidence="8">MoCo guanylyltransferase</shortName>
        <ecNumber evidence="8">2.7.7.77</ecNumber>
    </recommendedName>
    <alternativeName>
        <fullName evidence="8">GTP:molybdopterin guanylyltransferase</fullName>
    </alternativeName>
    <alternativeName>
        <fullName evidence="8">Mo-MPT guanylyltransferase</fullName>
    </alternativeName>
    <alternativeName>
        <fullName evidence="8">Molybdopterin guanylyltransferase</fullName>
    </alternativeName>
    <alternativeName>
        <fullName evidence="8">Molybdopterin-guanine dinucleotide synthase</fullName>
        <shortName evidence="8">MGD synthase</shortName>
    </alternativeName>
</protein>
<dbReference type="PANTHER" id="PTHR19136">
    <property type="entry name" value="MOLYBDENUM COFACTOR GUANYLYLTRANSFERASE"/>
    <property type="match status" value="1"/>
</dbReference>
<dbReference type="GO" id="GO:1902758">
    <property type="term" value="P:bis(molybdopterin guanine dinucleotide)molybdenum biosynthetic process"/>
    <property type="evidence" value="ECO:0007669"/>
    <property type="project" value="TreeGrafter"/>
</dbReference>
<comment type="catalytic activity">
    <reaction evidence="8">
        <text>Mo-molybdopterin + GTP + H(+) = Mo-molybdopterin guanine dinucleotide + diphosphate</text>
        <dbReference type="Rhea" id="RHEA:34243"/>
        <dbReference type="ChEBI" id="CHEBI:15378"/>
        <dbReference type="ChEBI" id="CHEBI:33019"/>
        <dbReference type="ChEBI" id="CHEBI:37565"/>
        <dbReference type="ChEBI" id="CHEBI:71302"/>
        <dbReference type="ChEBI" id="CHEBI:71310"/>
        <dbReference type="EC" id="2.7.7.77"/>
    </reaction>
</comment>
<feature type="binding site" evidence="8">
    <location>
        <position position="23"/>
    </location>
    <ligand>
        <name>GTP</name>
        <dbReference type="ChEBI" id="CHEBI:37565"/>
    </ligand>
</feature>
<feature type="binding site" evidence="8">
    <location>
        <position position="51"/>
    </location>
    <ligand>
        <name>GTP</name>
        <dbReference type="ChEBI" id="CHEBI:37565"/>
    </ligand>
</feature>
<evidence type="ECO:0000256" key="1">
    <source>
        <dbReference type="ARBA" id="ARBA00022490"/>
    </source>
</evidence>
<dbReference type="AlphaFoldDB" id="A0AA37WWA4"/>
<dbReference type="Gene3D" id="3.90.550.10">
    <property type="entry name" value="Spore Coat Polysaccharide Biosynthesis Protein SpsA, Chain A"/>
    <property type="match status" value="1"/>
</dbReference>
<evidence type="ECO:0000256" key="4">
    <source>
        <dbReference type="ARBA" id="ARBA00022741"/>
    </source>
</evidence>
<name>A0AA37WWA4_9GAMM</name>
<dbReference type="InterPro" id="IPR029044">
    <property type="entry name" value="Nucleotide-diphossugar_trans"/>
</dbReference>
<keyword evidence="1 8" id="KW-0963">Cytoplasm</keyword>
<accession>A0AA37WWA4</accession>
<dbReference type="EC" id="2.7.7.77" evidence="8"/>
<keyword evidence="3 8" id="KW-0479">Metal-binding</keyword>
<comment type="caution">
    <text evidence="10">The sequence shown here is derived from an EMBL/GenBank/DDBJ whole genome shotgun (WGS) entry which is preliminary data.</text>
</comment>
<evidence type="ECO:0000256" key="6">
    <source>
        <dbReference type="ARBA" id="ARBA00023134"/>
    </source>
</evidence>
<keyword evidence="4 8" id="KW-0547">Nucleotide-binding</keyword>
<feature type="binding site" evidence="8">
    <location>
        <position position="99"/>
    </location>
    <ligand>
        <name>GTP</name>
        <dbReference type="ChEBI" id="CHEBI:37565"/>
    </ligand>
</feature>
<dbReference type="RefSeq" id="WP_095500172.1">
    <property type="nucleotide sequence ID" value="NZ_BSPO01000001.1"/>
</dbReference>
<keyword evidence="6 8" id="KW-0342">GTP-binding</keyword>
<comment type="domain">
    <text evidence="8">The N-terminal domain determines nucleotide recognition and specific binding, while the C-terminal domain determines the specific binding to the target protein.</text>
</comment>
<dbReference type="GO" id="GO:0005525">
    <property type="term" value="F:GTP binding"/>
    <property type="evidence" value="ECO:0007669"/>
    <property type="project" value="UniProtKB-UniRule"/>
</dbReference>
<dbReference type="Pfam" id="PF12804">
    <property type="entry name" value="NTP_transf_3"/>
    <property type="match status" value="1"/>
</dbReference>
<dbReference type="CDD" id="cd02503">
    <property type="entry name" value="MobA"/>
    <property type="match status" value="1"/>
</dbReference>
<dbReference type="InterPro" id="IPR025877">
    <property type="entry name" value="MobA-like_NTP_Trfase"/>
</dbReference>
<dbReference type="PANTHER" id="PTHR19136:SF81">
    <property type="entry name" value="MOLYBDENUM COFACTOR GUANYLYLTRANSFERASE"/>
    <property type="match status" value="1"/>
</dbReference>
<evidence type="ECO:0000313" key="11">
    <source>
        <dbReference type="Proteomes" id="UP001157439"/>
    </source>
</evidence>
<evidence type="ECO:0000313" key="10">
    <source>
        <dbReference type="EMBL" id="GLS82159.1"/>
    </source>
</evidence>
<dbReference type="HAMAP" id="MF_00316">
    <property type="entry name" value="MobA"/>
    <property type="match status" value="1"/>
</dbReference>
<evidence type="ECO:0000256" key="3">
    <source>
        <dbReference type="ARBA" id="ARBA00022723"/>
    </source>
</evidence>
<comment type="similarity">
    <text evidence="8">Belongs to the MobA family.</text>
</comment>
<comment type="cofactor">
    <cofactor evidence="8">
        <name>Mg(2+)</name>
        <dbReference type="ChEBI" id="CHEBI:18420"/>
    </cofactor>
</comment>
<dbReference type="NCBIfam" id="TIGR02665">
    <property type="entry name" value="molyb_mobA"/>
    <property type="match status" value="1"/>
</dbReference>
<sequence length="197" mass="21708">MPDSVSAVVLAGGLARRMGGEDKGLVMLAERPMVSYVLDNLSQQVQQVVINANRSQQQYAEFGYPVIADETQEFAGPLAGMAAALPHIDGEWLLSAPCDCPMLPKDLAQRMLSEIKRTDSLVAVAHDGERAQHVILMLHKSLYASINQFLANGDRKIVLWYRQQPHVAVDFSDQADAFINVNTPEQCQQLAEMLTSE</sequence>
<comment type="function">
    <text evidence="8">Transfers a GMP moiety from GTP to Mo-molybdopterin (Mo-MPT) cofactor (Moco or molybdenum cofactor) to form Mo-molybdopterin guanine dinucleotide (Mo-MGD) cofactor.</text>
</comment>
<reference evidence="10 11" key="1">
    <citation type="journal article" date="2014" name="Int. J. Syst. Evol. Microbiol.">
        <title>Complete genome sequence of Corynebacterium casei LMG S-19264T (=DSM 44701T), isolated from a smear-ripened cheese.</title>
        <authorList>
            <consortium name="US DOE Joint Genome Institute (JGI-PGF)"/>
            <person name="Walter F."/>
            <person name="Albersmeier A."/>
            <person name="Kalinowski J."/>
            <person name="Ruckert C."/>
        </authorList>
    </citation>
    <scope>NUCLEOTIDE SEQUENCE [LARGE SCALE GENOMIC DNA]</scope>
    <source>
        <strain evidence="10 11">NBRC 112785</strain>
    </source>
</reference>
<evidence type="ECO:0000256" key="2">
    <source>
        <dbReference type="ARBA" id="ARBA00022679"/>
    </source>
</evidence>
<keyword evidence="10" id="KW-0548">Nucleotidyltransferase</keyword>
<feature type="binding site" evidence="8">
    <location>
        <position position="99"/>
    </location>
    <ligand>
        <name>Mg(2+)</name>
        <dbReference type="ChEBI" id="CHEBI:18420"/>
    </ligand>
</feature>